<name>A0ABS4ATE7_9PROT</name>
<keyword evidence="3" id="KW-1185">Reference proteome</keyword>
<accession>A0ABS4ATE7</accession>
<reference evidence="2 3" key="1">
    <citation type="submission" date="2021-03" db="EMBL/GenBank/DDBJ databases">
        <authorList>
            <person name="So Y."/>
        </authorList>
    </citation>
    <scope>NUCLEOTIDE SEQUENCE [LARGE SCALE GENOMIC DNA]</scope>
    <source>
        <strain evidence="2 3">PWR1</strain>
    </source>
</reference>
<evidence type="ECO:0000259" key="1">
    <source>
        <dbReference type="Pfam" id="PF02627"/>
    </source>
</evidence>
<organism evidence="2 3">
    <name type="scientific">Roseomonas nitratireducens</name>
    <dbReference type="NCBI Taxonomy" id="2820810"/>
    <lineage>
        <taxon>Bacteria</taxon>
        <taxon>Pseudomonadati</taxon>
        <taxon>Pseudomonadota</taxon>
        <taxon>Alphaproteobacteria</taxon>
        <taxon>Acetobacterales</taxon>
        <taxon>Roseomonadaceae</taxon>
        <taxon>Roseomonas</taxon>
    </lineage>
</organism>
<sequence length="135" mass="13747">MADELLDAAVARGIVNFEATSGQVPDGFRLLLAHAPGAFAGYGLLREAAMRAPEAGGALDLRTKELCLVLLDVLAGATDGAKAHAANALRQGLTLPQLAEGLVLCILVGGITTWNRSGRAVLEHAAALAGPPAQT</sequence>
<dbReference type="SUPFAM" id="SSF69118">
    <property type="entry name" value="AhpD-like"/>
    <property type="match status" value="1"/>
</dbReference>
<protein>
    <submittedName>
        <fullName evidence="2">Carboxymuconolactone decarboxylase family protein</fullName>
    </submittedName>
</protein>
<evidence type="ECO:0000313" key="2">
    <source>
        <dbReference type="EMBL" id="MBP0464648.1"/>
    </source>
</evidence>
<gene>
    <name evidence="2" type="ORF">J5Y09_12080</name>
</gene>
<dbReference type="RefSeq" id="WP_209352040.1">
    <property type="nucleotide sequence ID" value="NZ_JAGIYZ010000010.1"/>
</dbReference>
<dbReference type="EMBL" id="JAGIYZ010000010">
    <property type="protein sequence ID" value="MBP0464648.1"/>
    <property type="molecule type" value="Genomic_DNA"/>
</dbReference>
<dbReference type="Gene3D" id="1.20.1290.10">
    <property type="entry name" value="AhpD-like"/>
    <property type="match status" value="1"/>
</dbReference>
<dbReference type="Proteomes" id="UP000680815">
    <property type="component" value="Unassembled WGS sequence"/>
</dbReference>
<evidence type="ECO:0000313" key="3">
    <source>
        <dbReference type="Proteomes" id="UP000680815"/>
    </source>
</evidence>
<feature type="domain" description="Carboxymuconolactone decarboxylase-like" evidence="1">
    <location>
        <begin position="37"/>
        <end position="115"/>
    </location>
</feature>
<dbReference type="InterPro" id="IPR003779">
    <property type="entry name" value="CMD-like"/>
</dbReference>
<dbReference type="InterPro" id="IPR029032">
    <property type="entry name" value="AhpD-like"/>
</dbReference>
<dbReference type="Pfam" id="PF02627">
    <property type="entry name" value="CMD"/>
    <property type="match status" value="1"/>
</dbReference>
<comment type="caution">
    <text evidence="2">The sequence shown here is derived from an EMBL/GenBank/DDBJ whole genome shotgun (WGS) entry which is preliminary data.</text>
</comment>
<proteinExistence type="predicted"/>